<dbReference type="RefSeq" id="WP_093275102.1">
    <property type="nucleotide sequence ID" value="NZ_FNOK01000052.1"/>
</dbReference>
<dbReference type="AlphaFoldDB" id="A0A1H3R772"/>
<accession>A0A1H3R772</accession>
<reference evidence="2" key="1">
    <citation type="submission" date="2016-10" db="EMBL/GenBank/DDBJ databases">
        <authorList>
            <person name="Varghese N."/>
            <person name="Submissions S."/>
        </authorList>
    </citation>
    <scope>NUCLEOTIDE SEQUENCE [LARGE SCALE GENOMIC DNA]</scope>
    <source>
        <strain evidence="2">CGMCC 4.3530</strain>
    </source>
</reference>
<organism evidence="1 2">
    <name type="scientific">Saccharopolyspora shandongensis</name>
    <dbReference type="NCBI Taxonomy" id="418495"/>
    <lineage>
        <taxon>Bacteria</taxon>
        <taxon>Bacillati</taxon>
        <taxon>Actinomycetota</taxon>
        <taxon>Actinomycetes</taxon>
        <taxon>Pseudonocardiales</taxon>
        <taxon>Pseudonocardiaceae</taxon>
        <taxon>Saccharopolyspora</taxon>
    </lineage>
</organism>
<sequence>MPPQELLATPRWRRTGDTRFPIAATVDGRSWVLRLNRFPDHPLWTLFVDGDRRFDIDDTPPTWGKPLDKTAPPLDATTAAEALAPVRDFVAYGSEVGDPCDNMFCCG</sequence>
<keyword evidence="2" id="KW-1185">Reference proteome</keyword>
<dbReference type="EMBL" id="FNOK01000052">
    <property type="protein sequence ID" value="SDZ21363.1"/>
    <property type="molecule type" value="Genomic_DNA"/>
</dbReference>
<gene>
    <name evidence="1" type="ORF">SAMN05216215_105215</name>
</gene>
<dbReference type="OrthoDB" id="3504325at2"/>
<name>A0A1H3R772_9PSEU</name>
<evidence type="ECO:0000313" key="2">
    <source>
        <dbReference type="Proteomes" id="UP000199529"/>
    </source>
</evidence>
<dbReference type="Proteomes" id="UP000199529">
    <property type="component" value="Unassembled WGS sequence"/>
</dbReference>
<proteinExistence type="predicted"/>
<evidence type="ECO:0000313" key="1">
    <source>
        <dbReference type="EMBL" id="SDZ21363.1"/>
    </source>
</evidence>
<protein>
    <submittedName>
        <fullName evidence="1">Uncharacterized protein</fullName>
    </submittedName>
</protein>